<gene>
    <name evidence="2" type="ORF">DSTB1V02_LOCUS4107</name>
</gene>
<accession>A0A7R8X7B0</accession>
<reference evidence="2" key="1">
    <citation type="submission" date="2020-11" db="EMBL/GenBank/DDBJ databases">
        <authorList>
            <person name="Tran Van P."/>
        </authorList>
    </citation>
    <scope>NUCLEOTIDE SEQUENCE</scope>
</reference>
<protein>
    <submittedName>
        <fullName evidence="2">Uncharacterized protein</fullName>
    </submittedName>
</protein>
<dbReference type="EMBL" id="LR900101">
    <property type="protein sequence ID" value="CAD7244207.1"/>
    <property type="molecule type" value="Genomic_DNA"/>
</dbReference>
<evidence type="ECO:0000313" key="2">
    <source>
        <dbReference type="EMBL" id="CAD7244207.1"/>
    </source>
</evidence>
<organism evidence="2">
    <name type="scientific">Darwinula stevensoni</name>
    <dbReference type="NCBI Taxonomy" id="69355"/>
    <lineage>
        <taxon>Eukaryota</taxon>
        <taxon>Metazoa</taxon>
        <taxon>Ecdysozoa</taxon>
        <taxon>Arthropoda</taxon>
        <taxon>Crustacea</taxon>
        <taxon>Oligostraca</taxon>
        <taxon>Ostracoda</taxon>
        <taxon>Podocopa</taxon>
        <taxon>Podocopida</taxon>
        <taxon>Darwinulocopina</taxon>
        <taxon>Darwinuloidea</taxon>
        <taxon>Darwinulidae</taxon>
        <taxon>Darwinula</taxon>
    </lineage>
</organism>
<evidence type="ECO:0000313" key="3">
    <source>
        <dbReference type="Proteomes" id="UP000677054"/>
    </source>
</evidence>
<sequence>MQLVDEKAALEKRMEEMSEALAREKELKTKHEARIEELEKQLEKDETARQDKERNEDMIEDEFEEGRAHVEEMHGKLENLLKALAEEKEKAKDLEETLAKEKGMEAKYRAGNKEFHRVFGGNLSMHEEIQRIKRTITRKMKESKVQVEEMQRQFARGKVELAQAHAKWAETAFRAHKPMQPQMLDSPPTQIPRCQVENESDLLACLHRKDLHVIHVYSHSRVKVKAREPSAVTSLDLDADWTVRLFRLERKFGGDNANLATALHNNCY</sequence>
<name>A0A7R8X7B0_9CRUS</name>
<keyword evidence="3" id="KW-1185">Reference proteome</keyword>
<dbReference type="EMBL" id="CAJPEV010000584">
    <property type="protein sequence ID" value="CAG0886681.1"/>
    <property type="molecule type" value="Genomic_DNA"/>
</dbReference>
<proteinExistence type="predicted"/>
<feature type="region of interest" description="Disordered" evidence="1">
    <location>
        <begin position="38"/>
        <end position="57"/>
    </location>
</feature>
<evidence type="ECO:0000256" key="1">
    <source>
        <dbReference type="SAM" id="MobiDB-lite"/>
    </source>
</evidence>
<dbReference type="AlphaFoldDB" id="A0A7R8X7B0"/>
<dbReference type="Proteomes" id="UP000677054">
    <property type="component" value="Unassembled WGS sequence"/>
</dbReference>